<dbReference type="GO" id="GO:0016747">
    <property type="term" value="F:acyltransferase activity, transferring groups other than amino-acyl groups"/>
    <property type="evidence" value="ECO:0007669"/>
    <property type="project" value="InterPro"/>
</dbReference>
<evidence type="ECO:0000313" key="4">
    <source>
        <dbReference type="EMBL" id="SFE07799.1"/>
    </source>
</evidence>
<dbReference type="PANTHER" id="PTHR43072">
    <property type="entry name" value="N-ACETYLTRANSFERASE"/>
    <property type="match status" value="1"/>
</dbReference>
<dbReference type="EMBL" id="FOMS01000006">
    <property type="protein sequence ID" value="SFE07799.1"/>
    <property type="molecule type" value="Genomic_DNA"/>
</dbReference>
<dbReference type="AlphaFoldDB" id="A0A1I1XK68"/>
<dbReference type="SUPFAM" id="SSF55729">
    <property type="entry name" value="Acyl-CoA N-acyltransferases (Nat)"/>
    <property type="match status" value="1"/>
</dbReference>
<keyword evidence="2" id="KW-0012">Acyltransferase</keyword>
<dbReference type="Proteomes" id="UP000325289">
    <property type="component" value="Unassembled WGS sequence"/>
</dbReference>
<proteinExistence type="predicted"/>
<accession>A0A1I1XK68</accession>
<dbReference type="Gene3D" id="3.40.630.30">
    <property type="match status" value="1"/>
</dbReference>
<dbReference type="InterPro" id="IPR000182">
    <property type="entry name" value="GNAT_dom"/>
</dbReference>
<dbReference type="OrthoDB" id="5459937at2"/>
<dbReference type="PANTHER" id="PTHR43072:SF23">
    <property type="entry name" value="UPF0039 PROTEIN C11D3.02C"/>
    <property type="match status" value="1"/>
</dbReference>
<gene>
    <name evidence="4" type="ORF">SAMN04515678_10633</name>
</gene>
<keyword evidence="5" id="KW-1185">Reference proteome</keyword>
<dbReference type="CDD" id="cd04301">
    <property type="entry name" value="NAT_SF"/>
    <property type="match status" value="1"/>
</dbReference>
<evidence type="ECO:0000259" key="3">
    <source>
        <dbReference type="PROSITE" id="PS51186"/>
    </source>
</evidence>
<name>A0A1I1XK68_9RHOB</name>
<dbReference type="InterPro" id="IPR016181">
    <property type="entry name" value="Acyl_CoA_acyltransferase"/>
</dbReference>
<organism evidence="4 5">
    <name type="scientific">Roseivivax sediminis</name>
    <dbReference type="NCBI Taxonomy" id="936889"/>
    <lineage>
        <taxon>Bacteria</taxon>
        <taxon>Pseudomonadati</taxon>
        <taxon>Pseudomonadota</taxon>
        <taxon>Alphaproteobacteria</taxon>
        <taxon>Rhodobacterales</taxon>
        <taxon>Roseobacteraceae</taxon>
        <taxon>Roseivivax</taxon>
    </lineage>
</organism>
<reference evidence="4 5" key="1">
    <citation type="submission" date="2016-10" db="EMBL/GenBank/DDBJ databases">
        <authorList>
            <person name="Varghese N."/>
            <person name="Submissions S."/>
        </authorList>
    </citation>
    <scope>NUCLEOTIDE SEQUENCE [LARGE SCALE GENOMIC DNA]</scope>
    <source>
        <strain evidence="5">YIM D21,KCTC 23444,ACCC 10710</strain>
    </source>
</reference>
<dbReference type="RefSeq" id="WP_149755879.1">
    <property type="nucleotide sequence ID" value="NZ_FOMS01000006.1"/>
</dbReference>
<keyword evidence="1 4" id="KW-0808">Transferase</keyword>
<evidence type="ECO:0000256" key="1">
    <source>
        <dbReference type="ARBA" id="ARBA00022679"/>
    </source>
</evidence>
<sequence length="163" mass="16745">MTVRPATASDAAAIAAIINPIITGTTITFAADPRAPSQIRDSIAASRGAYFVVEQGGAVAGFCNYTPFRGGAGYARTLEHTVVLASGARGAGLGRALMTALEAHAIAAGGRSLVAAISAENEGGLHFHAALDFTEVGRVAQAGHKFDRWIDLVLMQKMLHGSA</sequence>
<dbReference type="Pfam" id="PF00583">
    <property type="entry name" value="Acetyltransf_1"/>
    <property type="match status" value="1"/>
</dbReference>
<evidence type="ECO:0000313" key="5">
    <source>
        <dbReference type="Proteomes" id="UP000325289"/>
    </source>
</evidence>
<protein>
    <submittedName>
        <fullName evidence="4">Phosphinothricin acetyltransferase</fullName>
    </submittedName>
</protein>
<evidence type="ECO:0000256" key="2">
    <source>
        <dbReference type="ARBA" id="ARBA00023315"/>
    </source>
</evidence>
<dbReference type="PROSITE" id="PS51186">
    <property type="entry name" value="GNAT"/>
    <property type="match status" value="1"/>
</dbReference>
<feature type="domain" description="N-acetyltransferase" evidence="3">
    <location>
        <begin position="1"/>
        <end position="160"/>
    </location>
</feature>